<keyword evidence="2" id="KW-1185">Reference proteome</keyword>
<proteinExistence type="predicted"/>
<reference evidence="1" key="1">
    <citation type="submission" date="2020-05" db="UniProtKB">
        <authorList>
            <consortium name="EnsemblMetazoa"/>
        </authorList>
    </citation>
    <scope>IDENTIFICATION</scope>
    <source>
        <strain evidence="1">TTRI</strain>
    </source>
</reference>
<sequence length="108" mass="12749">MIEKTTTKSTTIPRDLFSWGRYTYNTIIHSSRDLEKKKQQQQQRRQHLMCADITTTLYRYNSAIKMCFYAPLGVFERPDCELREVNCLAVLCDLGMHRPELFALLNIE</sequence>
<protein>
    <submittedName>
        <fullName evidence="1">Uncharacterized protein</fullName>
    </submittedName>
</protein>
<dbReference type="VEuPathDB" id="VectorBase:GAUT012483"/>
<accession>A0A1A9UQX5</accession>
<evidence type="ECO:0000313" key="1">
    <source>
        <dbReference type="EnsemblMetazoa" id="GAUT012483-PA"/>
    </source>
</evidence>
<dbReference type="EnsemblMetazoa" id="GAUT012483-RA">
    <property type="protein sequence ID" value="GAUT012483-PA"/>
    <property type="gene ID" value="GAUT012483"/>
</dbReference>
<organism evidence="1 2">
    <name type="scientific">Glossina austeni</name>
    <name type="common">Savannah tsetse fly</name>
    <dbReference type="NCBI Taxonomy" id="7395"/>
    <lineage>
        <taxon>Eukaryota</taxon>
        <taxon>Metazoa</taxon>
        <taxon>Ecdysozoa</taxon>
        <taxon>Arthropoda</taxon>
        <taxon>Hexapoda</taxon>
        <taxon>Insecta</taxon>
        <taxon>Pterygota</taxon>
        <taxon>Neoptera</taxon>
        <taxon>Endopterygota</taxon>
        <taxon>Diptera</taxon>
        <taxon>Brachycera</taxon>
        <taxon>Muscomorpha</taxon>
        <taxon>Hippoboscoidea</taxon>
        <taxon>Glossinidae</taxon>
        <taxon>Glossina</taxon>
    </lineage>
</organism>
<name>A0A1A9UQX5_GLOAU</name>
<evidence type="ECO:0000313" key="2">
    <source>
        <dbReference type="Proteomes" id="UP000078200"/>
    </source>
</evidence>
<dbReference type="Proteomes" id="UP000078200">
    <property type="component" value="Unassembled WGS sequence"/>
</dbReference>
<dbReference type="AlphaFoldDB" id="A0A1A9UQX5"/>